<evidence type="ECO:0000256" key="5">
    <source>
        <dbReference type="ARBA" id="ARBA00022989"/>
    </source>
</evidence>
<dbReference type="InterPro" id="IPR015919">
    <property type="entry name" value="Cadherin-like_sf"/>
</dbReference>
<organism evidence="12">
    <name type="scientific">Clastoptera arizonana</name>
    <name type="common">Arizona spittle bug</name>
    <dbReference type="NCBI Taxonomy" id="38151"/>
    <lineage>
        <taxon>Eukaryota</taxon>
        <taxon>Metazoa</taxon>
        <taxon>Ecdysozoa</taxon>
        <taxon>Arthropoda</taxon>
        <taxon>Hexapoda</taxon>
        <taxon>Insecta</taxon>
        <taxon>Pterygota</taxon>
        <taxon>Neoptera</taxon>
        <taxon>Paraneoptera</taxon>
        <taxon>Hemiptera</taxon>
        <taxon>Auchenorrhyncha</taxon>
        <taxon>Cercopoidea</taxon>
        <taxon>Clastopteridae</taxon>
        <taxon>Clastoptera</taxon>
    </lineage>
</organism>
<feature type="signal peptide" evidence="10">
    <location>
        <begin position="1"/>
        <end position="18"/>
    </location>
</feature>
<keyword evidence="6 9" id="KW-0472">Membrane</keyword>
<dbReference type="GO" id="GO:0005509">
    <property type="term" value="F:calcium ion binding"/>
    <property type="evidence" value="ECO:0007669"/>
    <property type="project" value="UniProtKB-UniRule"/>
</dbReference>
<dbReference type="SMART" id="SM00112">
    <property type="entry name" value="CA"/>
    <property type="match status" value="3"/>
</dbReference>
<proteinExistence type="predicted"/>
<dbReference type="InterPro" id="IPR002126">
    <property type="entry name" value="Cadherin-like_dom"/>
</dbReference>
<dbReference type="GO" id="GO:0007156">
    <property type="term" value="P:homophilic cell adhesion via plasma membrane adhesion molecules"/>
    <property type="evidence" value="ECO:0007669"/>
    <property type="project" value="InterPro"/>
</dbReference>
<evidence type="ECO:0000256" key="1">
    <source>
        <dbReference type="ARBA" id="ARBA00004370"/>
    </source>
</evidence>
<name>A0A1B6DFM3_9HEMI</name>
<dbReference type="InterPro" id="IPR020894">
    <property type="entry name" value="Cadherin_CS"/>
</dbReference>
<dbReference type="PANTHER" id="PTHR24026:SF126">
    <property type="entry name" value="PROTOCADHERIN FAT 4"/>
    <property type="match status" value="1"/>
</dbReference>
<keyword evidence="10" id="KW-0732">Signal</keyword>
<feature type="domain" description="Cadherin" evidence="11">
    <location>
        <begin position="139"/>
        <end position="252"/>
    </location>
</feature>
<comment type="subcellular location">
    <subcellularLocation>
        <location evidence="1">Membrane</location>
    </subcellularLocation>
</comment>
<gene>
    <name evidence="12" type="ORF">g.30532</name>
</gene>
<accession>A0A1B6DFM3</accession>
<evidence type="ECO:0000256" key="3">
    <source>
        <dbReference type="ARBA" id="ARBA00022737"/>
    </source>
</evidence>
<dbReference type="SUPFAM" id="SSF49313">
    <property type="entry name" value="Cadherin-like"/>
    <property type="match status" value="2"/>
</dbReference>
<feature type="region of interest" description="Disordered" evidence="8">
    <location>
        <begin position="870"/>
        <end position="1010"/>
    </location>
</feature>
<dbReference type="PANTHER" id="PTHR24026">
    <property type="entry name" value="FAT ATYPICAL CADHERIN-RELATED"/>
    <property type="match status" value="1"/>
</dbReference>
<keyword evidence="4 7" id="KW-0106">Calcium</keyword>
<feature type="domain" description="Cadherin" evidence="11">
    <location>
        <begin position="512"/>
        <end position="604"/>
    </location>
</feature>
<feature type="domain" description="Cadherin" evidence="11">
    <location>
        <begin position="627"/>
        <end position="710"/>
    </location>
</feature>
<feature type="transmembrane region" description="Helical" evidence="9">
    <location>
        <begin position="824"/>
        <end position="851"/>
    </location>
</feature>
<keyword evidence="5 9" id="KW-1133">Transmembrane helix</keyword>
<feature type="chain" id="PRO_5008581229" description="Cadherin domain-containing protein" evidence="10">
    <location>
        <begin position="19"/>
        <end position="1010"/>
    </location>
</feature>
<evidence type="ECO:0000313" key="12">
    <source>
        <dbReference type="EMBL" id="JAS24503.1"/>
    </source>
</evidence>
<evidence type="ECO:0000256" key="8">
    <source>
        <dbReference type="SAM" id="MobiDB-lite"/>
    </source>
</evidence>
<dbReference type="PROSITE" id="PS00232">
    <property type="entry name" value="CADHERIN_1"/>
    <property type="match status" value="1"/>
</dbReference>
<evidence type="ECO:0000256" key="10">
    <source>
        <dbReference type="SAM" id="SignalP"/>
    </source>
</evidence>
<feature type="compositionally biased region" description="Polar residues" evidence="8">
    <location>
        <begin position="901"/>
        <end position="915"/>
    </location>
</feature>
<dbReference type="PROSITE" id="PS50268">
    <property type="entry name" value="CADHERIN_2"/>
    <property type="match status" value="3"/>
</dbReference>
<dbReference type="EMBL" id="GEDC01012795">
    <property type="protein sequence ID" value="JAS24503.1"/>
    <property type="molecule type" value="Transcribed_RNA"/>
</dbReference>
<evidence type="ECO:0000256" key="4">
    <source>
        <dbReference type="ARBA" id="ARBA00022837"/>
    </source>
</evidence>
<dbReference type="AlphaFoldDB" id="A0A1B6DFM3"/>
<evidence type="ECO:0000259" key="11">
    <source>
        <dbReference type="PROSITE" id="PS50268"/>
    </source>
</evidence>
<evidence type="ECO:0000256" key="9">
    <source>
        <dbReference type="SAM" id="Phobius"/>
    </source>
</evidence>
<feature type="compositionally biased region" description="Polar residues" evidence="8">
    <location>
        <begin position="870"/>
        <end position="894"/>
    </location>
</feature>
<protein>
    <recommendedName>
        <fullName evidence="11">Cadherin domain-containing protein</fullName>
    </recommendedName>
</protein>
<evidence type="ECO:0000256" key="7">
    <source>
        <dbReference type="PROSITE-ProRule" id="PRU00043"/>
    </source>
</evidence>
<evidence type="ECO:0000256" key="2">
    <source>
        <dbReference type="ARBA" id="ARBA00022692"/>
    </source>
</evidence>
<dbReference type="Gene3D" id="2.60.40.60">
    <property type="entry name" value="Cadherins"/>
    <property type="match status" value="3"/>
</dbReference>
<evidence type="ECO:0000256" key="6">
    <source>
        <dbReference type="ARBA" id="ARBA00023136"/>
    </source>
</evidence>
<dbReference type="GO" id="GO:0005886">
    <property type="term" value="C:plasma membrane"/>
    <property type="evidence" value="ECO:0007669"/>
    <property type="project" value="UniProtKB-SubCell"/>
</dbReference>
<reference evidence="12" key="1">
    <citation type="submission" date="2015-12" db="EMBL/GenBank/DDBJ databases">
        <title>De novo transcriptome assembly of four potential Pierce s Disease insect vectors from Arizona vineyards.</title>
        <authorList>
            <person name="Tassone E.E."/>
        </authorList>
    </citation>
    <scope>NUCLEOTIDE SEQUENCE</scope>
</reference>
<dbReference type="CDD" id="cd11304">
    <property type="entry name" value="Cadherin_repeat"/>
    <property type="match status" value="3"/>
</dbReference>
<keyword evidence="2 9" id="KW-0812">Transmembrane</keyword>
<sequence>MNIKVFVLWLGFVFRVYGDNIGDCGLVYNGHVLSLDEWKFGFFLQGKIPDNVEVGKTVATFQTVNISGVSKFESQFFHPNFNSSTSVLTLSLSEALNESKYSIQSEMPLKIYFNCFRDTANIYMYMEVEDVNDHKPEFSTQTYIYNLPMPFPRGIDITSAFGDVFVTDDDFTNTKVDFSIDSIGKKYFNVSSGKTDGKKYFMILKSKSRIDLHQNISFSITATDNGFPPLQSNALVTITANSEYSIPSSPIFLSPIYISSVDEINLSKTIPLKIVLDEGYGTNLTLQLKDIQSANWSKYFTADINGSSFINIHLIEQLPADLLNFTNAIIIVEVTSLGAAHTGQSVLLITGPCSPSSTDYPPTESPTTAPCPGIPLHFDKVSYTVLAKKNQFGMLTQFTAVSDHQDEIEFGISSDSELVKKFLRIGPKDGFLYADEPLTNNTEYYFNVTAKIISTKELASAKVELSVFSTASIETPRFNKSLEYHYITEENIGETIEPEIIYPSISVLPCNFEIKTQNPLGNFFSISSTTGIIKVVNKIDRENRIFSNMSQAVIKIQLQIICSSEETFDSINSNNIDFNAVSNDPLQTTLIIYIDDVNDNIPSFSTERILVGYPMKELTMNLQPKSIATVKAIDKDDGLNAEIKYSLLKENNDVMVHPSSGAIYPLLGFQFKNMTITILAEDRNGGTGSTNSTVEVEIKILKAEEISILWIEDAVIEDLDDILTKLMASSKYSISVTDSAVVSDISQLPSLNENLKSNWRKEYMKAMNTSTSLLRLIVYALDKNGMFVPENLLLQGLANTTLVKAASTASTLLSTSQSKQENTFLIAIIIILASVLIIVLLSATIALYYVYVRPRRVNGLSYPTEFSSKENITSNMEPSDQSSSPMELSESENQLPRVDTNHTTNEATPVITLTDSTHDHQVPPAPSEKAAAAPRERKISQPVRGDLIPDPDKLLHYRKHKPKEEEDLPDPTVPGGGAPLPREPRQPGGEPVERKRSTVRFSPVIESIDK</sequence>
<keyword evidence="3" id="KW-0677">Repeat</keyword>